<dbReference type="RefSeq" id="WP_113892495.1">
    <property type="nucleotide sequence ID" value="NZ_QNRK01000042.1"/>
</dbReference>
<comment type="similarity">
    <text evidence="4">Belongs to the phospholipase D family.</text>
</comment>
<evidence type="ECO:0000256" key="8">
    <source>
        <dbReference type="ARBA" id="ARBA00022801"/>
    </source>
</evidence>
<name>A0A366EQ16_9HYPH</name>
<evidence type="ECO:0000256" key="10">
    <source>
        <dbReference type="ARBA" id="ARBA00023098"/>
    </source>
</evidence>
<evidence type="ECO:0000256" key="1">
    <source>
        <dbReference type="ARBA" id="ARBA00000798"/>
    </source>
</evidence>
<dbReference type="PROSITE" id="PS50035">
    <property type="entry name" value="PLD"/>
    <property type="match status" value="1"/>
</dbReference>
<evidence type="ECO:0000256" key="5">
    <source>
        <dbReference type="ARBA" id="ARBA00012027"/>
    </source>
</evidence>
<dbReference type="GO" id="GO:0005576">
    <property type="term" value="C:extracellular region"/>
    <property type="evidence" value="ECO:0007669"/>
    <property type="project" value="UniProtKB-SubCell"/>
</dbReference>
<keyword evidence="7" id="KW-0964">Secreted</keyword>
<evidence type="ECO:0000256" key="3">
    <source>
        <dbReference type="ARBA" id="ARBA00004613"/>
    </source>
</evidence>
<dbReference type="SUPFAM" id="SSF56024">
    <property type="entry name" value="Phospholipase D/nuclease"/>
    <property type="match status" value="1"/>
</dbReference>
<evidence type="ECO:0000256" key="6">
    <source>
        <dbReference type="ARBA" id="ARBA00018392"/>
    </source>
</evidence>
<dbReference type="InterPro" id="IPR051406">
    <property type="entry name" value="PLD_domain"/>
</dbReference>
<comment type="subcellular location">
    <subcellularLocation>
        <location evidence="3">Secreted</location>
    </subcellularLocation>
</comment>
<reference evidence="13 14" key="1">
    <citation type="submission" date="2018-06" db="EMBL/GenBank/DDBJ databases">
        <title>Genomic Encyclopedia of Type Strains, Phase IV (KMG-IV): sequencing the most valuable type-strain genomes for metagenomic binning, comparative biology and taxonomic classification.</title>
        <authorList>
            <person name="Goeker M."/>
        </authorList>
    </citation>
    <scope>NUCLEOTIDE SEQUENCE [LARGE SCALE GENOMIC DNA]</scope>
    <source>
        <strain evidence="13 14">DSM 24875</strain>
    </source>
</reference>
<dbReference type="OrthoDB" id="9814092at2"/>
<dbReference type="GO" id="GO:0016042">
    <property type="term" value="P:lipid catabolic process"/>
    <property type="evidence" value="ECO:0007669"/>
    <property type="project" value="UniProtKB-KW"/>
</dbReference>
<organism evidence="13 14">
    <name type="scientific">Roseiarcus fermentans</name>
    <dbReference type="NCBI Taxonomy" id="1473586"/>
    <lineage>
        <taxon>Bacteria</taxon>
        <taxon>Pseudomonadati</taxon>
        <taxon>Pseudomonadota</taxon>
        <taxon>Alphaproteobacteria</taxon>
        <taxon>Hyphomicrobiales</taxon>
        <taxon>Roseiarcaceae</taxon>
        <taxon>Roseiarcus</taxon>
    </lineage>
</organism>
<evidence type="ECO:0000256" key="9">
    <source>
        <dbReference type="ARBA" id="ARBA00022963"/>
    </source>
</evidence>
<evidence type="ECO:0000259" key="12">
    <source>
        <dbReference type="PROSITE" id="PS50035"/>
    </source>
</evidence>
<dbReference type="CDD" id="cd09116">
    <property type="entry name" value="PLDc_Nuc_like"/>
    <property type="match status" value="1"/>
</dbReference>
<dbReference type="Proteomes" id="UP000253529">
    <property type="component" value="Unassembled WGS sequence"/>
</dbReference>
<dbReference type="PANTHER" id="PTHR43856">
    <property type="entry name" value="CARDIOLIPIN HYDROLASE"/>
    <property type="match status" value="1"/>
</dbReference>
<evidence type="ECO:0000256" key="11">
    <source>
        <dbReference type="ARBA" id="ARBA00029594"/>
    </source>
</evidence>
<evidence type="ECO:0000256" key="2">
    <source>
        <dbReference type="ARBA" id="ARBA00003145"/>
    </source>
</evidence>
<dbReference type="GO" id="GO:0004630">
    <property type="term" value="F:phospholipase D activity"/>
    <property type="evidence" value="ECO:0007669"/>
    <property type="project" value="UniProtKB-EC"/>
</dbReference>
<keyword evidence="14" id="KW-1185">Reference proteome</keyword>
<comment type="function">
    <text evidence="2">Could be a virulence factor.</text>
</comment>
<dbReference type="EC" id="3.1.4.4" evidence="5"/>
<dbReference type="InterPro" id="IPR001736">
    <property type="entry name" value="PLipase_D/transphosphatidylase"/>
</dbReference>
<dbReference type="EMBL" id="QNRK01000042">
    <property type="protein sequence ID" value="RBP03780.1"/>
    <property type="molecule type" value="Genomic_DNA"/>
</dbReference>
<dbReference type="AlphaFoldDB" id="A0A366EQ16"/>
<gene>
    <name evidence="13" type="ORF">DFR50_14228</name>
</gene>
<keyword evidence="8" id="KW-0378">Hydrolase</keyword>
<keyword evidence="9" id="KW-0442">Lipid degradation</keyword>
<dbReference type="PANTHER" id="PTHR43856:SF1">
    <property type="entry name" value="MITOCHONDRIAL CARDIOLIPIN HYDROLASE"/>
    <property type="match status" value="1"/>
</dbReference>
<evidence type="ECO:0000313" key="14">
    <source>
        <dbReference type="Proteomes" id="UP000253529"/>
    </source>
</evidence>
<evidence type="ECO:0000313" key="13">
    <source>
        <dbReference type="EMBL" id="RBP03780.1"/>
    </source>
</evidence>
<comment type="caution">
    <text evidence="13">The sequence shown here is derived from an EMBL/GenBank/DDBJ whole genome shotgun (WGS) entry which is preliminary data.</text>
</comment>
<accession>A0A366EQ16</accession>
<keyword evidence="10" id="KW-0443">Lipid metabolism</keyword>
<dbReference type="GO" id="GO:0016891">
    <property type="term" value="F:RNA endonuclease activity producing 5'-phosphomonoesters, hydrolytic mechanism"/>
    <property type="evidence" value="ECO:0007669"/>
    <property type="project" value="TreeGrafter"/>
</dbReference>
<evidence type="ECO:0000256" key="4">
    <source>
        <dbReference type="ARBA" id="ARBA00008664"/>
    </source>
</evidence>
<dbReference type="Pfam" id="PF13091">
    <property type="entry name" value="PLDc_2"/>
    <property type="match status" value="1"/>
</dbReference>
<protein>
    <recommendedName>
        <fullName evidence="6">Phospholipase D</fullName>
        <ecNumber evidence="5">3.1.4.4</ecNumber>
    </recommendedName>
    <alternativeName>
        <fullName evidence="11">Choline phosphatase</fullName>
    </alternativeName>
</protein>
<dbReference type="GO" id="GO:0006793">
    <property type="term" value="P:phosphorus metabolic process"/>
    <property type="evidence" value="ECO:0007669"/>
    <property type="project" value="UniProtKB-ARBA"/>
</dbReference>
<proteinExistence type="inferred from homology"/>
<dbReference type="Gene3D" id="3.30.870.10">
    <property type="entry name" value="Endonuclease Chain A"/>
    <property type="match status" value="1"/>
</dbReference>
<sequence>MGTAGMWVRRNGPFLLVSAVCVGLIVNDWRAAPPPSIEVHYAPDEDLERIDVAAIGEARERIDFAAYVLSDRAVVEALKEAGRRGVAIRLLRDLSAADQTGSADVAALETAPNVTVRISPPGPLMHLKAYAIDRRLLRLGSANFSRSGETRQANDLELMRDAREAARFEATFDRAWRAAE</sequence>
<evidence type="ECO:0000256" key="7">
    <source>
        <dbReference type="ARBA" id="ARBA00022525"/>
    </source>
</evidence>
<dbReference type="InterPro" id="IPR025202">
    <property type="entry name" value="PLD-like_dom"/>
</dbReference>
<feature type="domain" description="PLD phosphodiesterase" evidence="12">
    <location>
        <begin position="121"/>
        <end position="148"/>
    </location>
</feature>
<comment type="catalytic activity">
    <reaction evidence="1">
        <text>a 1,2-diacyl-sn-glycero-3-phosphocholine + H2O = a 1,2-diacyl-sn-glycero-3-phosphate + choline + H(+)</text>
        <dbReference type="Rhea" id="RHEA:14445"/>
        <dbReference type="ChEBI" id="CHEBI:15354"/>
        <dbReference type="ChEBI" id="CHEBI:15377"/>
        <dbReference type="ChEBI" id="CHEBI:15378"/>
        <dbReference type="ChEBI" id="CHEBI:57643"/>
        <dbReference type="ChEBI" id="CHEBI:58608"/>
        <dbReference type="EC" id="3.1.4.4"/>
    </reaction>
</comment>